<accession>A0A7R6PIA2</accession>
<dbReference type="AlphaFoldDB" id="A0A7R6PIA2"/>
<proteinExistence type="predicted"/>
<organism evidence="1 2">
    <name type="scientific">Thermotomaculum hydrothermale</name>
    <dbReference type="NCBI Taxonomy" id="981385"/>
    <lineage>
        <taxon>Bacteria</taxon>
        <taxon>Pseudomonadati</taxon>
        <taxon>Acidobacteriota</taxon>
        <taxon>Holophagae</taxon>
        <taxon>Thermotomaculales</taxon>
        <taxon>Thermotomaculaceae</taxon>
        <taxon>Thermotomaculum</taxon>
    </lineage>
</organism>
<gene>
    <name evidence="1" type="ORF">TTHT_1611</name>
</gene>
<keyword evidence="2" id="KW-1185">Reference proteome</keyword>
<dbReference type="EMBL" id="AP017470">
    <property type="protein sequence ID" value="BBB33099.1"/>
    <property type="molecule type" value="Genomic_DNA"/>
</dbReference>
<evidence type="ECO:0000313" key="1">
    <source>
        <dbReference type="EMBL" id="BBB33099.1"/>
    </source>
</evidence>
<dbReference type="Proteomes" id="UP000595564">
    <property type="component" value="Chromosome"/>
</dbReference>
<name>A0A7R6PIA2_9BACT</name>
<sequence length="322" mass="34760">MLPAGSIIEFSVVDASGNPIDVYFADAPTLTTDTGSGLTITGPNYVTSVDAAGTGAYSDDNNTTLYDGLAGCPDNYDSCVDTYDLFETVQYTVQAASTASEGIIYLDNFKLGRLTSDGPVEAYLKVSWYPVPCGTGNSKVILKSLKFVDCPDETEYQPTYYQDALYFPYFPNSGYWWSGLAITNVNYYYGTLLPTINTYYGGFGYGFLGVDQDINVTLYLIEEDGDVYVYDAGTLPKSGILTVLLSDPSFSPVLMNGYTDDAFGDEKFWVVAVGTATVGDTPIVLDGFGMLGDGTQAQGFLPRIPTFVDATFSESNGMLNNK</sequence>
<reference evidence="1 2" key="1">
    <citation type="journal article" date="2012" name="Extremophiles">
        <title>Thermotomaculum hydrothermale gen. nov., sp. nov., a novel heterotrophic thermophile within the phylum Acidobacteria from a deep-sea hydrothermal vent chimney in the Southern Okinawa Trough.</title>
        <authorList>
            <person name="Izumi H."/>
            <person name="Nunoura T."/>
            <person name="Miyazaki M."/>
            <person name="Mino S."/>
            <person name="Toki T."/>
            <person name="Takai K."/>
            <person name="Sako Y."/>
            <person name="Sawabe T."/>
            <person name="Nakagawa S."/>
        </authorList>
    </citation>
    <scope>NUCLEOTIDE SEQUENCE [LARGE SCALE GENOMIC DNA]</scope>
    <source>
        <strain evidence="1 2">AC55</strain>
    </source>
</reference>
<protein>
    <submittedName>
        <fullName evidence="1">Uncharacterized protein</fullName>
    </submittedName>
</protein>
<evidence type="ECO:0000313" key="2">
    <source>
        <dbReference type="Proteomes" id="UP000595564"/>
    </source>
</evidence>
<dbReference type="KEGG" id="thyd:TTHT_1611"/>